<accession>A0ABZ2KK28</accession>
<feature type="transmembrane region" description="Helical" evidence="1">
    <location>
        <begin position="177"/>
        <end position="197"/>
    </location>
</feature>
<dbReference type="Pfam" id="PF02517">
    <property type="entry name" value="Rce1-like"/>
    <property type="match status" value="1"/>
</dbReference>
<evidence type="ECO:0000256" key="1">
    <source>
        <dbReference type="SAM" id="Phobius"/>
    </source>
</evidence>
<dbReference type="InterPro" id="IPR003675">
    <property type="entry name" value="Rce1/LyrA-like_dom"/>
</dbReference>
<keyword evidence="1" id="KW-1133">Transmembrane helix</keyword>
<dbReference type="RefSeq" id="WP_394848291.1">
    <property type="nucleotide sequence ID" value="NZ_CP089982.1"/>
</dbReference>
<name>A0ABZ2KK28_9BACT</name>
<sequence>MRPLILSILVVLIVSIPGFFGWQIQRAGTPAFWALVVTPTLLLAVFAAVRAQRHEELREWIRPRWGDATVGVLSGVVLVAVAYYFTRIVTPVGGPREVWLARLYLQIGDLSWLRQHTGAVAALVITASIAEELVWRGLVTTLLAEQWGSRTAWIASAFFYAAAHLPAAWALSDPRAGVNLLLPIGALGAGLVWGAVVRMKGGSLVAAMIAHALFDWCMVVMFPLWGTGL</sequence>
<feature type="transmembrane region" description="Helical" evidence="1">
    <location>
        <begin position="119"/>
        <end position="139"/>
    </location>
</feature>
<feature type="transmembrane region" description="Helical" evidence="1">
    <location>
        <begin position="204"/>
        <end position="225"/>
    </location>
</feature>
<reference evidence="3 4" key="1">
    <citation type="submission" date="2021-12" db="EMBL/GenBank/DDBJ databases">
        <title>Discovery of the Pendulisporaceae a myxobacterial family with distinct sporulation behavior and unique specialized metabolism.</title>
        <authorList>
            <person name="Garcia R."/>
            <person name="Popoff A."/>
            <person name="Bader C.D."/>
            <person name="Loehr J."/>
            <person name="Walesch S."/>
            <person name="Walt C."/>
            <person name="Boldt J."/>
            <person name="Bunk B."/>
            <person name="Haeckl F.J.F.P.J."/>
            <person name="Gunesch A.P."/>
            <person name="Birkelbach J."/>
            <person name="Nuebel U."/>
            <person name="Pietschmann T."/>
            <person name="Bach T."/>
            <person name="Mueller R."/>
        </authorList>
    </citation>
    <scope>NUCLEOTIDE SEQUENCE [LARGE SCALE GENOMIC DNA]</scope>
    <source>
        <strain evidence="3 4">MSr12523</strain>
    </source>
</reference>
<evidence type="ECO:0000259" key="2">
    <source>
        <dbReference type="Pfam" id="PF02517"/>
    </source>
</evidence>
<dbReference type="Proteomes" id="UP001379533">
    <property type="component" value="Chromosome"/>
</dbReference>
<feature type="transmembrane region" description="Helical" evidence="1">
    <location>
        <begin position="70"/>
        <end position="86"/>
    </location>
</feature>
<evidence type="ECO:0000313" key="3">
    <source>
        <dbReference type="EMBL" id="WXA97673.1"/>
    </source>
</evidence>
<keyword evidence="3" id="KW-0482">Metalloprotease</keyword>
<feature type="transmembrane region" description="Helical" evidence="1">
    <location>
        <begin position="31"/>
        <end position="49"/>
    </location>
</feature>
<organism evidence="3 4">
    <name type="scientific">Pendulispora brunnea</name>
    <dbReference type="NCBI Taxonomy" id="2905690"/>
    <lineage>
        <taxon>Bacteria</taxon>
        <taxon>Pseudomonadati</taxon>
        <taxon>Myxococcota</taxon>
        <taxon>Myxococcia</taxon>
        <taxon>Myxococcales</taxon>
        <taxon>Sorangiineae</taxon>
        <taxon>Pendulisporaceae</taxon>
        <taxon>Pendulispora</taxon>
    </lineage>
</organism>
<keyword evidence="1" id="KW-0812">Transmembrane</keyword>
<evidence type="ECO:0000313" key="4">
    <source>
        <dbReference type="Proteomes" id="UP001379533"/>
    </source>
</evidence>
<gene>
    <name evidence="3" type="ORF">LZC95_12620</name>
</gene>
<keyword evidence="3" id="KW-0378">Hydrolase</keyword>
<keyword evidence="4" id="KW-1185">Reference proteome</keyword>
<dbReference type="GO" id="GO:0008237">
    <property type="term" value="F:metallopeptidase activity"/>
    <property type="evidence" value="ECO:0007669"/>
    <property type="project" value="UniProtKB-KW"/>
</dbReference>
<proteinExistence type="predicted"/>
<feature type="domain" description="CAAX prenyl protease 2/Lysostaphin resistance protein A-like" evidence="2">
    <location>
        <begin position="119"/>
        <end position="216"/>
    </location>
</feature>
<feature type="transmembrane region" description="Helical" evidence="1">
    <location>
        <begin position="151"/>
        <end position="171"/>
    </location>
</feature>
<dbReference type="EMBL" id="CP089982">
    <property type="protein sequence ID" value="WXA97673.1"/>
    <property type="molecule type" value="Genomic_DNA"/>
</dbReference>
<protein>
    <submittedName>
        <fullName evidence="3">CPBP family intramembrane metalloprotease</fullName>
    </submittedName>
</protein>
<keyword evidence="1" id="KW-0472">Membrane</keyword>
<keyword evidence="3" id="KW-0645">Protease</keyword>